<dbReference type="AlphaFoldDB" id="A0A380P9E3"/>
<feature type="compositionally biased region" description="Polar residues" evidence="1">
    <location>
        <begin position="71"/>
        <end position="82"/>
    </location>
</feature>
<accession>A0A380P9E3</accession>
<sequence>MAGTGIGTSQETPRILTVDAVPETDAHITMGRGDTSPALPGKRYQRDTDKRCVNRLEQQRDIATRYEKTTRSTWPDSTTPAPSSRPPDDTQKIAQPQVSGSRPR</sequence>
<name>A0A380P9E3_STRGR</name>
<organism evidence="2 3">
    <name type="scientific">Streptomyces griseus</name>
    <dbReference type="NCBI Taxonomy" id="1911"/>
    <lineage>
        <taxon>Bacteria</taxon>
        <taxon>Bacillati</taxon>
        <taxon>Actinomycetota</taxon>
        <taxon>Actinomycetes</taxon>
        <taxon>Kitasatosporales</taxon>
        <taxon>Streptomycetaceae</taxon>
        <taxon>Streptomyces</taxon>
    </lineage>
</organism>
<proteinExistence type="predicted"/>
<feature type="region of interest" description="Disordered" evidence="1">
    <location>
        <begin position="24"/>
        <end position="104"/>
    </location>
</feature>
<evidence type="ECO:0000313" key="3">
    <source>
        <dbReference type="Proteomes" id="UP000254150"/>
    </source>
</evidence>
<reference evidence="2 3" key="1">
    <citation type="submission" date="2018-06" db="EMBL/GenBank/DDBJ databases">
        <authorList>
            <consortium name="Pathogen Informatics"/>
            <person name="Doyle S."/>
        </authorList>
    </citation>
    <scope>NUCLEOTIDE SEQUENCE [LARGE SCALE GENOMIC DNA]</scope>
    <source>
        <strain evidence="2 3">NCTC7807</strain>
    </source>
</reference>
<dbReference type="Proteomes" id="UP000254150">
    <property type="component" value="Unassembled WGS sequence"/>
</dbReference>
<feature type="compositionally biased region" description="Polar residues" evidence="1">
    <location>
        <begin position="92"/>
        <end position="104"/>
    </location>
</feature>
<gene>
    <name evidence="2" type="ORF">NCTC7807_04999</name>
</gene>
<evidence type="ECO:0000256" key="1">
    <source>
        <dbReference type="SAM" id="MobiDB-lite"/>
    </source>
</evidence>
<protein>
    <submittedName>
        <fullName evidence="2">Heavy metal reductase</fullName>
    </submittedName>
</protein>
<feature type="compositionally biased region" description="Basic and acidic residues" evidence="1">
    <location>
        <begin position="44"/>
        <end position="70"/>
    </location>
</feature>
<dbReference type="EMBL" id="UHID01000008">
    <property type="protein sequence ID" value="SUP61841.1"/>
    <property type="molecule type" value="Genomic_DNA"/>
</dbReference>
<evidence type="ECO:0000313" key="2">
    <source>
        <dbReference type="EMBL" id="SUP61841.1"/>
    </source>
</evidence>